<keyword evidence="4 5" id="KW-0472">Membrane</keyword>
<reference evidence="6 7" key="1">
    <citation type="submission" date="2018-08" db="EMBL/GenBank/DDBJ databases">
        <title>Genome sequence of Methylocystis hirsuta CSC1, a methanotroph able to accumulate PHAs.</title>
        <authorList>
            <person name="Bordel S."/>
            <person name="Rodriguez E."/>
            <person name="Gancedo J."/>
            <person name="Munoz R."/>
        </authorList>
    </citation>
    <scope>NUCLEOTIDE SEQUENCE [LARGE SCALE GENOMIC DNA]</scope>
    <source>
        <strain evidence="6 7">CSC1</strain>
    </source>
</reference>
<accession>A0A3M9XR91</accession>
<dbReference type="GO" id="GO:0016020">
    <property type="term" value="C:membrane"/>
    <property type="evidence" value="ECO:0007669"/>
    <property type="project" value="UniProtKB-SubCell"/>
</dbReference>
<evidence type="ECO:0000256" key="3">
    <source>
        <dbReference type="ARBA" id="ARBA00022989"/>
    </source>
</evidence>
<dbReference type="EMBL" id="QWDD01000001">
    <property type="protein sequence ID" value="RNJ50355.1"/>
    <property type="molecule type" value="Genomic_DNA"/>
</dbReference>
<dbReference type="OrthoDB" id="9801524at2"/>
<comment type="caution">
    <text evidence="6">The sequence shown here is derived from an EMBL/GenBank/DDBJ whole genome shotgun (WGS) entry which is preliminary data.</text>
</comment>
<evidence type="ECO:0000313" key="7">
    <source>
        <dbReference type="Proteomes" id="UP000268623"/>
    </source>
</evidence>
<evidence type="ECO:0000256" key="4">
    <source>
        <dbReference type="ARBA" id="ARBA00023136"/>
    </source>
</evidence>
<dbReference type="AlphaFoldDB" id="A0A3M9XR91"/>
<comment type="subcellular location">
    <subcellularLocation>
        <location evidence="1">Membrane</location>
    </subcellularLocation>
</comment>
<dbReference type="Pfam" id="PF05101">
    <property type="entry name" value="VirB3"/>
    <property type="match status" value="1"/>
</dbReference>
<dbReference type="Proteomes" id="UP000268623">
    <property type="component" value="Unassembled WGS sequence"/>
</dbReference>
<evidence type="ECO:0000313" key="6">
    <source>
        <dbReference type="EMBL" id="RNJ50355.1"/>
    </source>
</evidence>
<gene>
    <name evidence="6" type="ORF">D1O30_12905</name>
</gene>
<feature type="transmembrane region" description="Helical" evidence="5">
    <location>
        <begin position="43"/>
        <end position="64"/>
    </location>
</feature>
<dbReference type="InterPro" id="IPR016704">
    <property type="entry name" value="Conjugal_tfr_TrbD"/>
</dbReference>
<evidence type="ECO:0000256" key="2">
    <source>
        <dbReference type="ARBA" id="ARBA00022692"/>
    </source>
</evidence>
<name>A0A3M9XR91_9HYPH</name>
<sequence>MEGIALSADASIPGFRVPVRRSLTEPIFLGGAPRSIAILNGTLAAALGLGLRLWIAGLVFWVVAQTAAVWAGKRDPDFVEVVRRHLRYPAHFGA</sequence>
<keyword evidence="2 5" id="KW-0812">Transmembrane</keyword>
<organism evidence="6 7">
    <name type="scientific">Methylocystis hirsuta</name>
    <dbReference type="NCBI Taxonomy" id="369798"/>
    <lineage>
        <taxon>Bacteria</taxon>
        <taxon>Pseudomonadati</taxon>
        <taxon>Pseudomonadota</taxon>
        <taxon>Alphaproteobacteria</taxon>
        <taxon>Hyphomicrobiales</taxon>
        <taxon>Methylocystaceae</taxon>
        <taxon>Methylocystis</taxon>
    </lineage>
</organism>
<dbReference type="InterPro" id="IPR007792">
    <property type="entry name" value="T4SS_VirB3/TrbD/AvhB"/>
</dbReference>
<dbReference type="PIRSF" id="PIRSF017854">
    <property type="entry name" value="T4SS_TrbD"/>
    <property type="match status" value="1"/>
</dbReference>
<evidence type="ECO:0000256" key="1">
    <source>
        <dbReference type="ARBA" id="ARBA00004370"/>
    </source>
</evidence>
<keyword evidence="3 5" id="KW-1133">Transmembrane helix</keyword>
<evidence type="ECO:0000256" key="5">
    <source>
        <dbReference type="SAM" id="Phobius"/>
    </source>
</evidence>
<protein>
    <submittedName>
        <fullName evidence="6">Conjugal transfer protein</fullName>
    </submittedName>
</protein>
<keyword evidence="7" id="KW-1185">Reference proteome</keyword>
<proteinExistence type="predicted"/>
<dbReference type="RefSeq" id="WP_123176297.1">
    <property type="nucleotide sequence ID" value="NZ_QWDD01000001.1"/>
</dbReference>